<comment type="caution">
    <text evidence="1">The sequence shown here is derived from an EMBL/GenBank/DDBJ whole genome shotgun (WGS) entry which is preliminary data.</text>
</comment>
<dbReference type="Pfam" id="PF08852">
    <property type="entry name" value="DUF1822"/>
    <property type="match status" value="1"/>
</dbReference>
<sequence>MIKSSLPIPRKLASRLKIIGLEPEDFEKAREISQEVNDERCRWQTYLNALALLGFAEWLQGQIPNVKINSDKCSVLQPECTTSSNTIYHLQVGAFKLCLIVVYELKHESLKIAHESIQEVNLASQFYVLIEVLEEQEELIVHGFIRYDEIAKYHQSLQGELEGVNYGKDFSVPLSCFDPEVNNLLLYTRFLKVNAIPLPGYGHSIIDATNKKIKSLVDIGKWLGGIFDEGWQSLEDFYPPSLYWEERKSLSWGPARSKFKSTQNLEITGSKKYDLGLKLKNKKVALVIRVKPDDELKDEKDVIVQVCPDEVQQYLPQNLKLKVILNPDTENSDTEEVIARSSDNFIQLEFNESPGKQFKVEISYEELAIVEQFVL</sequence>
<gene>
    <name evidence="1" type="ORF">BC008_21495</name>
    <name evidence="2" type="ORF">BC008_45450</name>
</gene>
<keyword evidence="3" id="KW-1185">Reference proteome</keyword>
<dbReference type="EMBL" id="LMTZ01000108">
    <property type="protein sequence ID" value="KST65374.1"/>
    <property type="molecule type" value="Genomic_DNA"/>
</dbReference>
<dbReference type="RefSeq" id="WP_027843563.1">
    <property type="nucleotide sequence ID" value="NZ_LMTZ01000001.1"/>
</dbReference>
<dbReference type="AlphaFoldDB" id="A0A0V7ZLT0"/>
<dbReference type="EMBL" id="LMTZ01000001">
    <property type="protein sequence ID" value="KST70438.1"/>
    <property type="molecule type" value="Genomic_DNA"/>
</dbReference>
<reference evidence="1 3" key="1">
    <citation type="journal article" date="2015" name="Genome Announc.">
        <title>Draft Genome of the Euendolithic (true boring) Cyanobacterium Mastigocoleus testarum strain BC008.</title>
        <authorList>
            <person name="Guida B.S."/>
            <person name="Garcia-Pichel F."/>
        </authorList>
    </citation>
    <scope>NUCLEOTIDE SEQUENCE [LARGE SCALE GENOMIC DNA]</scope>
    <source>
        <strain evidence="1 3">BC008</strain>
    </source>
</reference>
<accession>A0A0V7ZLT0</accession>
<evidence type="ECO:0008006" key="4">
    <source>
        <dbReference type="Google" id="ProtNLM"/>
    </source>
</evidence>
<dbReference type="InterPro" id="IPR014951">
    <property type="entry name" value="DUF1822"/>
</dbReference>
<evidence type="ECO:0000313" key="1">
    <source>
        <dbReference type="EMBL" id="KST65374.1"/>
    </source>
</evidence>
<evidence type="ECO:0000313" key="2">
    <source>
        <dbReference type="EMBL" id="KST70438.1"/>
    </source>
</evidence>
<name>A0A0V7ZLT0_9CYAN</name>
<proteinExistence type="predicted"/>
<protein>
    <recommendedName>
        <fullName evidence="4">DUF1822 domain-containing protein</fullName>
    </recommendedName>
</protein>
<organism evidence="1 3">
    <name type="scientific">Mastigocoleus testarum BC008</name>
    <dbReference type="NCBI Taxonomy" id="371196"/>
    <lineage>
        <taxon>Bacteria</taxon>
        <taxon>Bacillati</taxon>
        <taxon>Cyanobacteriota</taxon>
        <taxon>Cyanophyceae</taxon>
        <taxon>Nostocales</taxon>
        <taxon>Hapalosiphonaceae</taxon>
        <taxon>Mastigocoleus</taxon>
    </lineage>
</organism>
<evidence type="ECO:0000313" key="3">
    <source>
        <dbReference type="Proteomes" id="UP000053372"/>
    </source>
</evidence>
<dbReference type="Proteomes" id="UP000053372">
    <property type="component" value="Unassembled WGS sequence"/>
</dbReference>